<feature type="domain" description="TORTIFOLIA1/SINE1-2 N-terminal" evidence="3">
    <location>
        <begin position="29"/>
        <end position="205"/>
    </location>
</feature>
<dbReference type="AlphaFoldDB" id="A0AAW0L7N1"/>
<evidence type="ECO:0000259" key="3">
    <source>
        <dbReference type="Pfam" id="PF24714"/>
    </source>
</evidence>
<feature type="region of interest" description="Disordered" evidence="1">
    <location>
        <begin position="251"/>
        <end position="270"/>
    </location>
</feature>
<protein>
    <submittedName>
        <fullName evidence="4">Protein sine1</fullName>
    </submittedName>
</protein>
<keyword evidence="5" id="KW-1185">Reference proteome</keyword>
<keyword evidence="2" id="KW-1133">Transmembrane helix</keyword>
<evidence type="ECO:0000256" key="1">
    <source>
        <dbReference type="SAM" id="MobiDB-lite"/>
    </source>
</evidence>
<dbReference type="PANTHER" id="PTHR31355">
    <property type="entry name" value="MICROTUBULE-ASSOCIATED PROTEIN TORTIFOLIA1"/>
    <property type="match status" value="1"/>
</dbReference>
<reference evidence="4 5" key="1">
    <citation type="journal article" date="2018" name="Sci. Data">
        <title>The draft genome sequence of cork oak.</title>
        <authorList>
            <person name="Ramos A.M."/>
            <person name="Usie A."/>
            <person name="Barbosa P."/>
            <person name="Barros P.M."/>
            <person name="Capote T."/>
            <person name="Chaves I."/>
            <person name="Simoes F."/>
            <person name="Abreu I."/>
            <person name="Carrasquinho I."/>
            <person name="Faro C."/>
            <person name="Guimaraes J.B."/>
            <person name="Mendonca D."/>
            <person name="Nobrega F."/>
            <person name="Rodrigues L."/>
            <person name="Saibo N.J.M."/>
            <person name="Varela M.C."/>
            <person name="Egas C."/>
            <person name="Matos J."/>
            <person name="Miguel C.M."/>
            <person name="Oliveira M.M."/>
            <person name="Ricardo C.P."/>
            <person name="Goncalves S."/>
        </authorList>
    </citation>
    <scope>NUCLEOTIDE SEQUENCE [LARGE SCALE GENOMIC DNA]</scope>
    <source>
        <strain evidence="5">cv. HL8</strain>
    </source>
</reference>
<evidence type="ECO:0000313" key="4">
    <source>
        <dbReference type="EMBL" id="KAK7847360.1"/>
    </source>
</evidence>
<dbReference type="SUPFAM" id="SSF48371">
    <property type="entry name" value="ARM repeat"/>
    <property type="match status" value="1"/>
</dbReference>
<dbReference type="EMBL" id="PKMF04000142">
    <property type="protein sequence ID" value="KAK7847360.1"/>
    <property type="molecule type" value="Genomic_DNA"/>
</dbReference>
<dbReference type="InterPro" id="IPR016024">
    <property type="entry name" value="ARM-type_fold"/>
</dbReference>
<gene>
    <name evidence="4" type="primary">SINE1</name>
    <name evidence="4" type="ORF">CFP56_006688</name>
</gene>
<dbReference type="GO" id="GO:0008017">
    <property type="term" value="F:microtubule binding"/>
    <property type="evidence" value="ECO:0007669"/>
    <property type="project" value="InterPro"/>
</dbReference>
<keyword evidence="2" id="KW-0812">Transmembrane</keyword>
<dbReference type="PANTHER" id="PTHR31355:SF4">
    <property type="entry name" value="TOG DOMAIN-CONTAINING PROTEIN"/>
    <property type="match status" value="1"/>
</dbReference>
<keyword evidence="2" id="KW-0472">Membrane</keyword>
<evidence type="ECO:0000256" key="2">
    <source>
        <dbReference type="SAM" id="Phobius"/>
    </source>
</evidence>
<organism evidence="4 5">
    <name type="scientific">Quercus suber</name>
    <name type="common">Cork oak</name>
    <dbReference type="NCBI Taxonomy" id="58331"/>
    <lineage>
        <taxon>Eukaryota</taxon>
        <taxon>Viridiplantae</taxon>
        <taxon>Streptophyta</taxon>
        <taxon>Embryophyta</taxon>
        <taxon>Tracheophyta</taxon>
        <taxon>Spermatophyta</taxon>
        <taxon>Magnoliopsida</taxon>
        <taxon>eudicotyledons</taxon>
        <taxon>Gunneridae</taxon>
        <taxon>Pentapetalae</taxon>
        <taxon>rosids</taxon>
        <taxon>fabids</taxon>
        <taxon>Fagales</taxon>
        <taxon>Fagaceae</taxon>
        <taxon>Quercus</taxon>
    </lineage>
</organism>
<dbReference type="GO" id="GO:0005874">
    <property type="term" value="C:microtubule"/>
    <property type="evidence" value="ECO:0007669"/>
    <property type="project" value="InterPro"/>
</dbReference>
<dbReference type="Proteomes" id="UP000237347">
    <property type="component" value="Unassembled WGS sequence"/>
</dbReference>
<feature type="region of interest" description="Disordered" evidence="1">
    <location>
        <begin position="224"/>
        <end position="246"/>
    </location>
</feature>
<comment type="caution">
    <text evidence="4">The sequence shown here is derived from an EMBL/GenBank/DDBJ whole genome shotgun (WGS) entry which is preliminary data.</text>
</comment>
<feature type="compositionally biased region" description="Polar residues" evidence="1">
    <location>
        <begin position="226"/>
        <end position="243"/>
    </location>
</feature>
<dbReference type="InterPro" id="IPR057600">
    <property type="entry name" value="TORTIFOLIA1/SINE1-2_N"/>
</dbReference>
<name>A0AAW0L7N1_QUESU</name>
<accession>A0AAW0L7N1</accession>
<dbReference type="Pfam" id="PF24714">
    <property type="entry name" value="TOR1L1_N"/>
    <property type="match status" value="1"/>
</dbReference>
<sequence>MNDKKDPYRSTVGRNLSPKLQRELENLQKDADSRKSAMKALKCYVKDLDSKSIPLFLAQVSETKGTGSLSGECTISLYEVLARVHGVKIVPLIDSIMTCIISTLASSAGSFPLQQACSKVVPAIARYGIDPTTPEDKKRHIIHSLCKPLSNSLLGSQECLTSGAALCLKALVDSDNWRFASDEMVNKVCQNVAAALEEKSTQTNSHMGLVMALAKPLQTARKITPTKGSNFESTPGSITGSNFSRREHSRSNLWNAGGRSPSPSPESQTIDSFLGYESWAESPISMRQVSQNSDYDRRSVNRKLWSYENGGVDVSLKDGLFSEVQGSFMSNTHSGNDEYDCNRGDYTEEFAGFCNRNPRNGMSRSATTSPLRSRTQINVDNIRICKTPRKLICSLQDPNNGNSDFSEKQARRFKSLSSNNIEWTPTSKYEQNGFSHVVNYNDKENGGLYATGEQFQGSRESVSSTDDVLTDTDLQASREVVLEFKTRTHRPGIQKAHQKTAMKFICGLFFVLLAVFTTLLGIKDQDEGYYLVPT</sequence>
<evidence type="ECO:0000313" key="5">
    <source>
        <dbReference type="Proteomes" id="UP000237347"/>
    </source>
</evidence>
<dbReference type="InterPro" id="IPR033337">
    <property type="entry name" value="TORTIFOLIA1/SINE1-2"/>
</dbReference>
<feature type="transmembrane region" description="Helical" evidence="2">
    <location>
        <begin position="504"/>
        <end position="522"/>
    </location>
</feature>
<proteinExistence type="predicted"/>